<dbReference type="OrthoDB" id="3915838at2759"/>
<evidence type="ECO:0000313" key="2">
    <source>
        <dbReference type="Proteomes" id="UP001140091"/>
    </source>
</evidence>
<feature type="non-terminal residue" evidence="1">
    <location>
        <position position="434"/>
    </location>
</feature>
<dbReference type="PANTHER" id="PTHR46580">
    <property type="entry name" value="SENSOR KINASE-RELATED"/>
    <property type="match status" value="1"/>
</dbReference>
<organism evidence="1 2">
    <name type="scientific">Candolleomyces eurysporus</name>
    <dbReference type="NCBI Taxonomy" id="2828524"/>
    <lineage>
        <taxon>Eukaryota</taxon>
        <taxon>Fungi</taxon>
        <taxon>Dikarya</taxon>
        <taxon>Basidiomycota</taxon>
        <taxon>Agaricomycotina</taxon>
        <taxon>Agaricomycetes</taxon>
        <taxon>Agaricomycetidae</taxon>
        <taxon>Agaricales</taxon>
        <taxon>Agaricineae</taxon>
        <taxon>Psathyrellaceae</taxon>
        <taxon>Candolleomyces</taxon>
    </lineage>
</organism>
<name>A0A9W8J0A1_9AGAR</name>
<keyword evidence="2" id="KW-1185">Reference proteome</keyword>
<dbReference type="Proteomes" id="UP001140091">
    <property type="component" value="Unassembled WGS sequence"/>
</dbReference>
<gene>
    <name evidence="1" type="ORF">H1R20_g13141</name>
</gene>
<dbReference type="PANTHER" id="PTHR46580:SF2">
    <property type="entry name" value="MAM DOMAIN-CONTAINING PROTEIN"/>
    <property type="match status" value="1"/>
</dbReference>
<reference evidence="1" key="1">
    <citation type="submission" date="2022-06" db="EMBL/GenBank/DDBJ databases">
        <title>Genome Sequence of Candolleomyces eurysporus.</title>
        <authorList>
            <person name="Buettner E."/>
        </authorList>
    </citation>
    <scope>NUCLEOTIDE SEQUENCE</scope>
    <source>
        <strain evidence="1">VTCC 930004</strain>
    </source>
</reference>
<protein>
    <recommendedName>
        <fullName evidence="3">VCBS repeat-containing protein</fullName>
    </recommendedName>
</protein>
<dbReference type="InterPro" id="IPR028994">
    <property type="entry name" value="Integrin_alpha_N"/>
</dbReference>
<dbReference type="SUPFAM" id="SSF69318">
    <property type="entry name" value="Integrin alpha N-terminal domain"/>
    <property type="match status" value="1"/>
</dbReference>
<accession>A0A9W8J0A1</accession>
<dbReference type="EMBL" id="JANBPK010001262">
    <property type="protein sequence ID" value="KAJ2923954.1"/>
    <property type="molecule type" value="Genomic_DNA"/>
</dbReference>
<proteinExistence type="predicted"/>
<evidence type="ECO:0008006" key="3">
    <source>
        <dbReference type="Google" id="ProtNLM"/>
    </source>
</evidence>
<comment type="caution">
    <text evidence="1">The sequence shown here is derived from an EMBL/GenBank/DDBJ whole genome shotgun (WGS) entry which is preliminary data.</text>
</comment>
<sequence length="434" mass="46874">MMKPLGRKSIFPLVHLLASLCYFSTITLKVSASIVISQDTPVPVLPKGRADIIGFNASHAIILRNTGYRSQFKHSVIPFDQGGLDWRVDRHPRLIGDIQGFGDADIVGFGDEGVYISRNSGHNGTFTPSELVLGAFGYAPEAGSWRTERHLRFLVDLRNTGKVDIVGFGEDGVYVSLNDGSRFAPPTLVLPHFAYAGWKFDRHLRFLADLTGDGLLDIVGFYESGVYAAANLGNGSFANPGGVFQGFYTIGQGWQISKHPRFLAHLTNSGRADIVGFGDAGVYVSVNNANRTFTPPRLVLNKFGYDDEAGAWRVGVHPRFLADVNGDGLADIVGFANDGTYVAVGNGDGTFQEPKFAVGDFGYDQGWTAIDKYPRFVVDLTGDGAVDIVGFGEGGIYVAFNDGKGNFEAARLVTKANGYGGGTWTVRFPANVYK</sequence>
<dbReference type="AlphaFoldDB" id="A0A9W8J0A1"/>
<evidence type="ECO:0000313" key="1">
    <source>
        <dbReference type="EMBL" id="KAJ2923954.1"/>
    </source>
</evidence>